<evidence type="ECO:0000256" key="1">
    <source>
        <dbReference type="SAM" id="MobiDB-lite"/>
    </source>
</evidence>
<name>A0A812MPL4_9DINO</name>
<feature type="region of interest" description="Disordered" evidence="1">
    <location>
        <begin position="353"/>
        <end position="375"/>
    </location>
</feature>
<reference evidence="2" key="1">
    <citation type="submission" date="2021-02" db="EMBL/GenBank/DDBJ databases">
        <authorList>
            <person name="Dougan E. K."/>
            <person name="Rhodes N."/>
            <person name="Thang M."/>
            <person name="Chan C."/>
        </authorList>
    </citation>
    <scope>NUCLEOTIDE SEQUENCE</scope>
</reference>
<organism evidence="2 3">
    <name type="scientific">Symbiodinium natans</name>
    <dbReference type="NCBI Taxonomy" id="878477"/>
    <lineage>
        <taxon>Eukaryota</taxon>
        <taxon>Sar</taxon>
        <taxon>Alveolata</taxon>
        <taxon>Dinophyceae</taxon>
        <taxon>Suessiales</taxon>
        <taxon>Symbiodiniaceae</taxon>
        <taxon>Symbiodinium</taxon>
    </lineage>
</organism>
<keyword evidence="3" id="KW-1185">Reference proteome</keyword>
<dbReference type="EMBL" id="CAJNDS010001768">
    <property type="protein sequence ID" value="CAE7277805.1"/>
    <property type="molecule type" value="Genomic_DNA"/>
</dbReference>
<comment type="caution">
    <text evidence="2">The sequence shown here is derived from an EMBL/GenBank/DDBJ whole genome shotgun (WGS) entry which is preliminary data.</text>
</comment>
<dbReference type="OrthoDB" id="434334at2759"/>
<proteinExistence type="predicted"/>
<gene>
    <name evidence="2" type="ORF">SNAT2548_LOCUS14731</name>
</gene>
<sequence>MELASLVSVEDGTVDILEFWPPASEGDAEGMRAAGGDGVGPSTLVQANPVAWSESGEWVSPEDLSAVHAVIVDLQAAMAESLAPADVLSVEATPFDALRPLVFPVATEVLAKRVGGLCPERGRVPRPAKAKRPTVTALAQPPGLSGLVQTDLLSVLDPAVVQSARMAGVPEAHLVEMARLTSLNKGRLSEGAKPAKPRVMRAGPLDESGDEAEVDVEVPVAPEPADQVAFATHKLTAIAESLTASKRKPETLEALLDEPASGSAESGSVAATGGRRNAAALRVLKQSLRDRPKELADGILRRMAEAGSSVVRILSGIADALKAQRYDEGLARALVGLAATEQVSLDRGLLRQETTTAPEKTAEVTDEGKGSPADIIEDPSPVAAVRLVELYLVVAVLSWFSLGQPATCPPHLALGQPLTGEQRGIVRRLETKVRVLVLHPEVGPAEMGRAAAKVESVEAELERLKVGSAAFLLEDPSAEPFLDWESRAHYERPADWMKPPGQVQGPLRRPQFKASRSEKLAVLRMLDSSDRLAFYPASAFDSRFTNGLFAIIKNQSKDRMILDARCQNMRESATGRWLRTLANFSSLLTLSLRPDEVLIMGGEDLKDYYYYFAVSDQRAQRNVLSGSLPASEARLFSCFEAAEKGHSRYYAALKTLAMGDLNAVSYGQTSHVAMLLQTGEVSLAELLTLDSRPSRASLMAGICIDDFVVLEKAKRDAPQGEQGRRSAGLLAAMRGQYGRAGLARSPDKAFEKQTKASFWGATVDGLSGDIRANPARALPVIAYVCDIAKLGVATRALLEIAAGSLVSLLSFRRRLLSCLELVYTEGRALPRHQVFKLSDRLRDELWASAILVAAASTNMRARRAEVLYATDASLEWEARRRLEDRAGRGCQTATHPPPVRAVATNPDTPVDQRNTRTATQLLAVCSRAFRPQLALPAVPELEGCSGPGYLDLFCGSYGVARAIAKQTSTWVLTFEVCRDASEDLRAPAVQVALLHLISCGAFLGVGGGPDCTSMSRAVHPPVRSKEFPQGVPDCRGAMQEKVRVGNEHSRFAARVVEAAVNVGVPFWIENPCSSFLWQQREWQAILASEPSCGSFFTYDCCRFGCAWRKRTRVFTSTALAGQRVRCECCAKHPTLRGYCKHSGRSWTKVAGPYPRPVNHLLAAALVEATKPCRQRRRIDAASFCLGGLVRVGEATKPGPFQRAQNLDQVLLVTERTRGLQDRLLQGFQGWLKANFSAGALRSLDSCAMVFCAVLREYGHHLYREGEPIYKWRHLCAYFQKNRFAVRPYMPMCWDLLTRWEALQPTVHRVPTPVKVLKAMLSLALAWGWVRFTIVTGLSFFGVARIGEPLRALRRSVLLPSDVLEADLGACFVRVEAPKTAGRGAEPGVFNISFAGRPRSSSSWRL</sequence>
<protein>
    <submittedName>
        <fullName evidence="2">Uncharacterized protein</fullName>
    </submittedName>
</protein>
<dbReference type="Proteomes" id="UP000604046">
    <property type="component" value="Unassembled WGS sequence"/>
</dbReference>
<accession>A0A812MPL4</accession>
<evidence type="ECO:0000313" key="3">
    <source>
        <dbReference type="Proteomes" id="UP000604046"/>
    </source>
</evidence>
<feature type="compositionally biased region" description="Basic and acidic residues" evidence="1">
    <location>
        <begin position="360"/>
        <end position="369"/>
    </location>
</feature>
<feature type="region of interest" description="Disordered" evidence="1">
    <location>
        <begin position="187"/>
        <end position="210"/>
    </location>
</feature>
<feature type="region of interest" description="Disordered" evidence="1">
    <location>
        <begin position="888"/>
        <end position="912"/>
    </location>
</feature>
<evidence type="ECO:0000313" key="2">
    <source>
        <dbReference type="EMBL" id="CAE7277805.1"/>
    </source>
</evidence>